<keyword evidence="2" id="KW-0238">DNA-binding</keyword>
<evidence type="ECO:0000313" key="6">
    <source>
        <dbReference type="EMBL" id="NNH75705.1"/>
    </source>
</evidence>
<dbReference type="PANTHER" id="PTHR46796">
    <property type="entry name" value="HTH-TYPE TRANSCRIPTIONAL ACTIVATOR RHAS-RELATED"/>
    <property type="match status" value="1"/>
</dbReference>
<name>A0A849CFY0_9NOCA</name>
<comment type="caution">
    <text evidence="6">The sequence shown here is derived from an EMBL/GenBank/DDBJ whole genome shotgun (WGS) entry which is preliminary data.</text>
</comment>
<evidence type="ECO:0000313" key="7">
    <source>
        <dbReference type="Proteomes" id="UP000586827"/>
    </source>
</evidence>
<dbReference type="SMART" id="SM00342">
    <property type="entry name" value="HTH_ARAC"/>
    <property type="match status" value="1"/>
</dbReference>
<evidence type="ECO:0000256" key="1">
    <source>
        <dbReference type="ARBA" id="ARBA00023015"/>
    </source>
</evidence>
<dbReference type="PROSITE" id="PS01124">
    <property type="entry name" value="HTH_ARAC_FAMILY_2"/>
    <property type="match status" value="1"/>
</dbReference>
<feature type="region of interest" description="Disordered" evidence="4">
    <location>
        <begin position="1"/>
        <end position="25"/>
    </location>
</feature>
<evidence type="ECO:0000256" key="3">
    <source>
        <dbReference type="ARBA" id="ARBA00023163"/>
    </source>
</evidence>
<keyword evidence="1" id="KW-0805">Transcription regulation</keyword>
<evidence type="ECO:0000259" key="5">
    <source>
        <dbReference type="PROSITE" id="PS01124"/>
    </source>
</evidence>
<evidence type="ECO:0000256" key="2">
    <source>
        <dbReference type="ARBA" id="ARBA00023125"/>
    </source>
</evidence>
<accession>A0A849CFY0</accession>
<dbReference type="InterPro" id="IPR018060">
    <property type="entry name" value="HTH_AraC"/>
</dbReference>
<dbReference type="InterPro" id="IPR050204">
    <property type="entry name" value="AraC_XylS_family_regulators"/>
</dbReference>
<dbReference type="GO" id="GO:0003700">
    <property type="term" value="F:DNA-binding transcription factor activity"/>
    <property type="evidence" value="ECO:0007669"/>
    <property type="project" value="InterPro"/>
</dbReference>
<sequence>MTGDPRPHFAPGTTGDNRGDFTAHRVPPETAKGILRPREQLRTFTHSRLSAGPAVNRYVEWYWAVRWDRRGLPTYRSEILSYPAVNLTFEREPDHTGGFITGVTTTKYIRELHGEGETFGVKFRAGGFGAFTGLDVGAIRDTAVELTEVLPEAVGLTEQVLAAATLEERRAIVESFLADVAQHRAISDDTAYRLVLDIVTAMEHDPDLTRVDQVTDRFDIPVRSLQRLFRRYVGAGPKWVLRRYRLQDGAHLLAEGRTTDLADLAVELGYFDQAHFSREFASEIGMPPLEYARSALASEG</sequence>
<keyword evidence="7" id="KW-1185">Reference proteome</keyword>
<protein>
    <submittedName>
        <fullName evidence="6">AraC family transcriptional regulator</fullName>
    </submittedName>
</protein>
<dbReference type="EMBL" id="JABELX010000026">
    <property type="protein sequence ID" value="NNH75705.1"/>
    <property type="molecule type" value="Genomic_DNA"/>
</dbReference>
<proteinExistence type="predicted"/>
<dbReference type="InterPro" id="IPR046532">
    <property type="entry name" value="DUF6597"/>
</dbReference>
<keyword evidence="3" id="KW-0804">Transcription</keyword>
<evidence type="ECO:0000256" key="4">
    <source>
        <dbReference type="SAM" id="MobiDB-lite"/>
    </source>
</evidence>
<reference evidence="6 7" key="1">
    <citation type="submission" date="2020-05" db="EMBL/GenBank/DDBJ databases">
        <title>MicrobeNet Type strains.</title>
        <authorList>
            <person name="Nicholson A.C."/>
        </authorList>
    </citation>
    <scope>NUCLEOTIDE SEQUENCE [LARGE SCALE GENOMIC DNA]</scope>
    <source>
        <strain evidence="6 7">JCM 3224</strain>
    </source>
</reference>
<dbReference type="InterPro" id="IPR018062">
    <property type="entry name" value="HTH_AraC-typ_CS"/>
</dbReference>
<dbReference type="GO" id="GO:0043565">
    <property type="term" value="F:sequence-specific DNA binding"/>
    <property type="evidence" value="ECO:0007669"/>
    <property type="project" value="InterPro"/>
</dbReference>
<feature type="domain" description="HTH araC/xylS-type" evidence="5">
    <location>
        <begin position="192"/>
        <end position="294"/>
    </location>
</feature>
<dbReference type="Proteomes" id="UP000586827">
    <property type="component" value="Unassembled WGS sequence"/>
</dbReference>
<dbReference type="SUPFAM" id="SSF46689">
    <property type="entry name" value="Homeodomain-like"/>
    <property type="match status" value="1"/>
</dbReference>
<dbReference type="PROSITE" id="PS00041">
    <property type="entry name" value="HTH_ARAC_FAMILY_1"/>
    <property type="match status" value="1"/>
</dbReference>
<dbReference type="AlphaFoldDB" id="A0A849CFY0"/>
<dbReference type="Pfam" id="PF20240">
    <property type="entry name" value="DUF6597"/>
    <property type="match status" value="1"/>
</dbReference>
<dbReference type="Gene3D" id="1.10.10.60">
    <property type="entry name" value="Homeodomain-like"/>
    <property type="match status" value="1"/>
</dbReference>
<organism evidence="6 7">
    <name type="scientific">Nocardia uniformis</name>
    <dbReference type="NCBI Taxonomy" id="53432"/>
    <lineage>
        <taxon>Bacteria</taxon>
        <taxon>Bacillati</taxon>
        <taxon>Actinomycetota</taxon>
        <taxon>Actinomycetes</taxon>
        <taxon>Mycobacteriales</taxon>
        <taxon>Nocardiaceae</taxon>
        <taxon>Nocardia</taxon>
    </lineage>
</organism>
<dbReference type="PANTHER" id="PTHR46796:SF13">
    <property type="entry name" value="HTH-TYPE TRANSCRIPTIONAL ACTIVATOR RHAS"/>
    <property type="match status" value="1"/>
</dbReference>
<dbReference type="Pfam" id="PF12833">
    <property type="entry name" value="HTH_18"/>
    <property type="match status" value="1"/>
</dbReference>
<gene>
    <name evidence="6" type="ORF">HLB23_38635</name>
</gene>
<dbReference type="InterPro" id="IPR009057">
    <property type="entry name" value="Homeodomain-like_sf"/>
</dbReference>